<feature type="compositionally biased region" description="Low complexity" evidence="1">
    <location>
        <begin position="1268"/>
        <end position="1291"/>
    </location>
</feature>
<dbReference type="SMART" id="SM00487">
    <property type="entry name" value="DEXDc"/>
    <property type="match status" value="1"/>
</dbReference>
<dbReference type="InterPro" id="IPR014001">
    <property type="entry name" value="Helicase_ATP-bd"/>
</dbReference>
<dbReference type="Pfam" id="PF01805">
    <property type="entry name" value="Surp"/>
    <property type="match status" value="1"/>
</dbReference>
<proteinExistence type="predicted"/>
<dbReference type="PROSITE" id="PS50128">
    <property type="entry name" value="SURP"/>
    <property type="match status" value="1"/>
</dbReference>
<dbReference type="SUPFAM" id="SSF109905">
    <property type="entry name" value="Surp module (SWAP domain)"/>
    <property type="match status" value="1"/>
</dbReference>
<dbReference type="Gene3D" id="1.25.10.10">
    <property type="entry name" value="Leucine-rich Repeat Variant"/>
    <property type="match status" value="1"/>
</dbReference>
<dbReference type="PANTHER" id="PTHR42927">
    <property type="entry name" value="HELICASE SUPERFAMILY 1 AND 2 DOMAIN-CONTAINING PROTEIN"/>
    <property type="match status" value="1"/>
</dbReference>
<dbReference type="PANTHER" id="PTHR42927:SF2">
    <property type="entry name" value="HELICASE ATP-BINDING DOMAIN-CONTAINING PROTEIN"/>
    <property type="match status" value="1"/>
</dbReference>
<feature type="compositionally biased region" description="Low complexity" evidence="1">
    <location>
        <begin position="117"/>
        <end position="133"/>
    </location>
</feature>
<feature type="compositionally biased region" description="Polar residues" evidence="1">
    <location>
        <begin position="197"/>
        <end position="208"/>
    </location>
</feature>
<evidence type="ECO:0000259" key="2">
    <source>
        <dbReference type="PROSITE" id="PS50128"/>
    </source>
</evidence>
<dbReference type="Gene3D" id="1.10.10.790">
    <property type="entry name" value="Surp module"/>
    <property type="match status" value="1"/>
</dbReference>
<dbReference type="OrthoDB" id="2419400at2759"/>
<dbReference type="InterPro" id="IPR035967">
    <property type="entry name" value="SWAP/Surp_sf"/>
</dbReference>
<gene>
    <name evidence="4" type="ORF">CYY_009004</name>
</gene>
<feature type="region of interest" description="Disordered" evidence="1">
    <location>
        <begin position="1268"/>
        <end position="1297"/>
    </location>
</feature>
<dbReference type="EMBL" id="AJWJ01000615">
    <property type="protein sequence ID" value="KAF2069682.1"/>
    <property type="molecule type" value="Genomic_DNA"/>
</dbReference>
<dbReference type="SMART" id="SM00648">
    <property type="entry name" value="SWAP"/>
    <property type="match status" value="1"/>
</dbReference>
<evidence type="ECO:0000313" key="5">
    <source>
        <dbReference type="Proteomes" id="UP000695562"/>
    </source>
</evidence>
<feature type="compositionally biased region" description="Low complexity" evidence="1">
    <location>
        <begin position="218"/>
        <end position="232"/>
    </location>
</feature>
<feature type="region of interest" description="Disordered" evidence="1">
    <location>
        <begin position="1555"/>
        <end position="1632"/>
    </location>
</feature>
<feature type="compositionally biased region" description="Low complexity" evidence="1">
    <location>
        <begin position="262"/>
        <end position="294"/>
    </location>
</feature>
<dbReference type="InterPro" id="IPR000061">
    <property type="entry name" value="Surp"/>
</dbReference>
<evidence type="ECO:0000256" key="1">
    <source>
        <dbReference type="SAM" id="MobiDB-lite"/>
    </source>
</evidence>
<dbReference type="InterPro" id="IPR016024">
    <property type="entry name" value="ARM-type_fold"/>
</dbReference>
<feature type="compositionally biased region" description="Low complexity" evidence="1">
    <location>
        <begin position="144"/>
        <end position="196"/>
    </location>
</feature>
<comment type="caution">
    <text evidence="4">The sequence shown here is derived from an EMBL/GenBank/DDBJ whole genome shotgun (WGS) entry which is preliminary data.</text>
</comment>
<feature type="compositionally biased region" description="Low complexity" evidence="1">
    <location>
        <begin position="32"/>
        <end position="55"/>
    </location>
</feature>
<evidence type="ECO:0000259" key="3">
    <source>
        <dbReference type="PROSITE" id="PS51192"/>
    </source>
</evidence>
<name>A0A8J4PMI0_9MYCE</name>
<sequence length="1632" mass="181008">MDIPKKPPSSGTNSNNSKRASGPIKIPQRVATSKSSASTSPSPNTPTSLSQSPSSVFKKPSPGGSVFARPSSAPSRQPYVPIPGSTSVSNSHSSFLKPFDVYTNRPSRSASVSDIPSSNVGGVGSNSTSNTSNQSKNINIPMRTSHQSTSSNNSSYSSFSSFSPSPNQHSFLRQSTSGSFGSNFSSSSPGVSPMGSYNNRSPSPNTSYLLKPSPPPSVFRSPSPSSSSFLMPTPSPSEALGYQPKTKTIGFVVPSKGTAAMTTPTTTTSTTSANSNISSSPSSSSLSSSPSLNPKLPPLPTNPTTSKSKSSSKAGTTTTTTTSTSIPSSTGEEEEIQPQDLEFDSMDSDLSDNQDGEEDYDEETSVKDDDDIISPPQKEFSLKENKSFVHIESLNSLAIEKMVMEGWKHTIPRFHQKDVCVKILQDILEQYKTENGGNNSSTTTTTTTTTTTANPLRSPNKLLSPRDPILASNSPIKILSPKPTDLGTIGSPKSPLTPTIKMEKDSNNNNNNNANQKNVKNYLIQHAAGSGKSLSIASLVYNLYRLLEDNRLKYDLILVLNDRRHLDTQLGSIISQYLRDNDLTSFCHPSTVAVLEKILNKAKTRVIITTMQKLSSLIDKEGNKFDLISSKYKSIALISDEAHRSHGKSMSRNIHSILTGETRQLGNITYFCFTCTPTPKCLEMFGDTRGNLRVPFHTYSLEKALQDKIVMNVIENYTTVAILTKITNQDKNNDKLLLQEKKASYHLLKNAQNDKKIIQEKSSYIIKHFIKLREMINTDSFKCRAMLVTSNRKQILLYKTILESIVKTLPKEQRFDIVASFSPFILRKKVKMESDIKINGKYAKYCLKRNGISEIIRSDRDHKMQLIIVAEKLQTGFDEPSLSIMYVDKPLKGANAVQTIGRLSRVSQDKKACYVVDFINTRRDISDAFGSYWRETCLKGVTRKTVLELKLSRILTKLSNIEPLYTGKLQESIDYILADDEKRKKERKYGSITDDITHFVDLCNQLFWDNNPPMNARFLEAVKFSVCQKRINSQMTSIRGLLMNIENKSSILGSSTLSISPNTENSTLTNSKKSYKSSGKDSINSSDKIINNLNKQDEYRVLDILKKQRPPQEDIMDLDGDELDFAREIWSANPEFKLNSRLLDIDDSTGANTKDENMDDYNNSGGNEFGHINLKMFEQAETIEQVIDVVVEFVSRNGSAFESFIQNQALSQVFPFVNVNDVNHQLYKSKLEKARAKYNREQKLLYQQQQIKEQQAKEQQIQFEIEQQRNNPVNNNNNNNDNNNNNSNNNEDNSDDVVMSESPTIAYYMKTPWNNSDIPFPTPLPTVAPNDVVGKPHTEGRMDDCLLGDCVLSFCHDLESKDPKEAPVRVFAIQTLGILTNKGIHKNNMHEIVGSIQKILLNRQENTSIKMISLDLLALVATQDELTITQIIDLGIIPVIVKLINSAEEPIKAKCCKFINILCNEVAIVSALLEAQGIMAITNLLESYDYVVTEQALRSLIALAHEERTIKVIRTFIDPSVWSRLEHHKIPMVHDLTAQLKTIINGSKRSLQQFTPSLSHSKRIKSSNSGQNSLSSSRNNSGGNPLSISSPNLSIGSQLINNDNNNNNTTPTTTTTTTSTTSSPKPILTKSR</sequence>
<dbReference type="Pfam" id="PF22679">
    <property type="entry name" value="T1R_D3-like"/>
    <property type="match status" value="1"/>
</dbReference>
<dbReference type="InterPro" id="IPR027417">
    <property type="entry name" value="P-loop_NTPase"/>
</dbReference>
<feature type="compositionally biased region" description="Polar residues" evidence="1">
    <location>
        <begin position="1588"/>
        <end position="1600"/>
    </location>
</feature>
<dbReference type="GO" id="GO:0003723">
    <property type="term" value="F:RNA binding"/>
    <property type="evidence" value="ECO:0007669"/>
    <property type="project" value="InterPro"/>
</dbReference>
<accession>A0A8J4PMI0</accession>
<feature type="compositionally biased region" description="Low complexity" evidence="1">
    <location>
        <begin position="442"/>
        <end position="452"/>
    </location>
</feature>
<feature type="domain" description="SURP motif" evidence="2">
    <location>
        <begin position="1186"/>
        <end position="1227"/>
    </location>
</feature>
<feature type="compositionally biased region" description="Polar residues" evidence="1">
    <location>
        <begin position="9"/>
        <end position="19"/>
    </location>
</feature>
<feature type="region of interest" description="Disordered" evidence="1">
    <location>
        <begin position="1062"/>
        <end position="1082"/>
    </location>
</feature>
<dbReference type="InterPro" id="IPR011989">
    <property type="entry name" value="ARM-like"/>
</dbReference>
<feature type="region of interest" description="Disordered" evidence="1">
    <location>
        <begin position="433"/>
        <end position="475"/>
    </location>
</feature>
<dbReference type="Proteomes" id="UP000695562">
    <property type="component" value="Unassembled WGS sequence"/>
</dbReference>
<keyword evidence="5" id="KW-1185">Reference proteome</keyword>
<protein>
    <submittedName>
        <fullName evidence="4">Uncharacterized protein</fullName>
    </submittedName>
</protein>
<feature type="domain" description="Helicase ATP-binding" evidence="3">
    <location>
        <begin position="513"/>
        <end position="695"/>
    </location>
</feature>
<dbReference type="Pfam" id="PF18766">
    <property type="entry name" value="SWI2_SNF2"/>
    <property type="match status" value="1"/>
</dbReference>
<feature type="region of interest" description="Disordered" evidence="1">
    <location>
        <begin position="1"/>
        <end position="379"/>
    </location>
</feature>
<evidence type="ECO:0000313" key="4">
    <source>
        <dbReference type="EMBL" id="KAF2069682.1"/>
    </source>
</evidence>
<dbReference type="InterPro" id="IPR055180">
    <property type="entry name" value="HsdR_RecA-like_helicase_dom_2"/>
</dbReference>
<dbReference type="SUPFAM" id="SSF48371">
    <property type="entry name" value="ARM repeat"/>
    <property type="match status" value="1"/>
</dbReference>
<feature type="compositionally biased region" description="Low complexity" evidence="1">
    <location>
        <begin position="1566"/>
        <end position="1587"/>
    </location>
</feature>
<feature type="compositionally biased region" description="Polar residues" evidence="1">
    <location>
        <begin position="104"/>
        <end position="116"/>
    </location>
</feature>
<feature type="compositionally biased region" description="Low complexity" evidence="1">
    <location>
        <begin position="1601"/>
        <end position="1623"/>
    </location>
</feature>
<dbReference type="Gene3D" id="3.40.50.300">
    <property type="entry name" value="P-loop containing nucleotide triphosphate hydrolases"/>
    <property type="match status" value="2"/>
</dbReference>
<dbReference type="SUPFAM" id="SSF52540">
    <property type="entry name" value="P-loop containing nucleoside triphosphate hydrolases"/>
    <property type="match status" value="2"/>
</dbReference>
<dbReference type="PROSITE" id="PS51192">
    <property type="entry name" value="HELICASE_ATP_BIND_1"/>
    <property type="match status" value="1"/>
</dbReference>
<feature type="compositionally biased region" description="Acidic residues" evidence="1">
    <location>
        <begin position="331"/>
        <end position="372"/>
    </location>
</feature>
<feature type="compositionally biased region" description="Polar residues" evidence="1">
    <location>
        <begin position="84"/>
        <end position="94"/>
    </location>
</feature>
<organism evidence="4 5">
    <name type="scientific">Polysphondylium violaceum</name>
    <dbReference type="NCBI Taxonomy" id="133409"/>
    <lineage>
        <taxon>Eukaryota</taxon>
        <taxon>Amoebozoa</taxon>
        <taxon>Evosea</taxon>
        <taxon>Eumycetozoa</taxon>
        <taxon>Dictyostelia</taxon>
        <taxon>Dictyosteliales</taxon>
        <taxon>Dictyosteliaceae</taxon>
        <taxon>Polysphondylium</taxon>
    </lineage>
</organism>
<feature type="compositionally biased region" description="Low complexity" evidence="1">
    <location>
        <begin position="302"/>
        <end position="330"/>
    </location>
</feature>
<dbReference type="GO" id="GO:0006396">
    <property type="term" value="P:RNA processing"/>
    <property type="evidence" value="ECO:0007669"/>
    <property type="project" value="InterPro"/>
</dbReference>
<dbReference type="InterPro" id="IPR040980">
    <property type="entry name" value="SWI2_SNF2"/>
</dbReference>
<reference evidence="4" key="1">
    <citation type="submission" date="2020-01" db="EMBL/GenBank/DDBJ databases">
        <title>Development of genomics and gene disruption for Polysphondylium violaceum indicates a role for the polyketide synthase stlB in stalk morphogenesis.</title>
        <authorList>
            <person name="Narita B."/>
            <person name="Kawabe Y."/>
            <person name="Kin K."/>
            <person name="Saito T."/>
            <person name="Gibbs R."/>
            <person name="Kuspa A."/>
            <person name="Muzny D."/>
            <person name="Queller D."/>
            <person name="Richards S."/>
            <person name="Strassman J."/>
            <person name="Sucgang R."/>
            <person name="Worley K."/>
            <person name="Schaap P."/>
        </authorList>
    </citation>
    <scope>NUCLEOTIDE SEQUENCE</scope>
    <source>
        <strain evidence="4">QSvi11</strain>
    </source>
</reference>